<name>A0A8J2RAG6_9CRUS</name>
<dbReference type="InterPro" id="IPR050836">
    <property type="entry name" value="SDS22/Internalin_LRR"/>
</dbReference>
<organism evidence="3 4">
    <name type="scientific">Daphnia galeata</name>
    <dbReference type="NCBI Taxonomy" id="27404"/>
    <lineage>
        <taxon>Eukaryota</taxon>
        <taxon>Metazoa</taxon>
        <taxon>Ecdysozoa</taxon>
        <taxon>Arthropoda</taxon>
        <taxon>Crustacea</taxon>
        <taxon>Branchiopoda</taxon>
        <taxon>Diplostraca</taxon>
        <taxon>Cladocera</taxon>
        <taxon>Anomopoda</taxon>
        <taxon>Daphniidae</taxon>
        <taxon>Daphnia</taxon>
    </lineage>
</organism>
<dbReference type="FunFam" id="3.80.10.10:FF:001494">
    <property type="entry name" value="Uncharacterized protein"/>
    <property type="match status" value="1"/>
</dbReference>
<evidence type="ECO:0000313" key="3">
    <source>
        <dbReference type="EMBL" id="CAH0098321.1"/>
    </source>
</evidence>
<dbReference type="OrthoDB" id="5855206at2759"/>
<comment type="caution">
    <text evidence="3">The sequence shown here is derived from an EMBL/GenBank/DDBJ whole genome shotgun (WGS) entry which is preliminary data.</text>
</comment>
<dbReference type="FunFam" id="3.80.10.10:FF:001674">
    <property type="entry name" value="Uncharacterized protein"/>
    <property type="match status" value="1"/>
</dbReference>
<evidence type="ECO:0008006" key="5">
    <source>
        <dbReference type="Google" id="ProtNLM"/>
    </source>
</evidence>
<dbReference type="EMBL" id="CAKKLH010000002">
    <property type="protein sequence ID" value="CAH0098321.1"/>
    <property type="molecule type" value="Genomic_DNA"/>
</dbReference>
<dbReference type="InterPro" id="IPR001611">
    <property type="entry name" value="Leu-rich_rpt"/>
</dbReference>
<protein>
    <recommendedName>
        <fullName evidence="5">Tubulin-specific chaperone cofactor E-like protein</fullName>
    </recommendedName>
</protein>
<dbReference type="InterPro" id="IPR047991">
    <property type="entry name" value="TBCEL_Ubl"/>
</dbReference>
<gene>
    <name evidence="3" type="ORF">DGAL_LOCUS370</name>
</gene>
<dbReference type="PROSITE" id="PS51450">
    <property type="entry name" value="LRR"/>
    <property type="match status" value="1"/>
</dbReference>
<dbReference type="PANTHER" id="PTHR46652:SF3">
    <property type="entry name" value="LEUCINE-RICH REPEAT-CONTAINING PROTEIN 9"/>
    <property type="match status" value="1"/>
</dbReference>
<evidence type="ECO:0000313" key="4">
    <source>
        <dbReference type="Proteomes" id="UP000789390"/>
    </source>
</evidence>
<dbReference type="CDD" id="cd17045">
    <property type="entry name" value="Ubl_TBCEL"/>
    <property type="match status" value="1"/>
</dbReference>
<evidence type="ECO:0000256" key="2">
    <source>
        <dbReference type="ARBA" id="ARBA00022737"/>
    </source>
</evidence>
<dbReference type="PANTHER" id="PTHR46652">
    <property type="entry name" value="LEUCINE-RICH REPEAT AND IQ DOMAIN-CONTAINING PROTEIN 1-RELATED"/>
    <property type="match status" value="1"/>
</dbReference>
<reference evidence="3" key="1">
    <citation type="submission" date="2021-11" db="EMBL/GenBank/DDBJ databases">
        <authorList>
            <person name="Schell T."/>
        </authorList>
    </citation>
    <scope>NUCLEOTIDE SEQUENCE</scope>
    <source>
        <strain evidence="3">M5</strain>
    </source>
</reference>
<dbReference type="InterPro" id="IPR029071">
    <property type="entry name" value="Ubiquitin-like_domsf"/>
</dbReference>
<proteinExistence type="predicted"/>
<dbReference type="SUPFAM" id="SSF52058">
    <property type="entry name" value="L domain-like"/>
    <property type="match status" value="1"/>
</dbReference>
<dbReference type="InterPro" id="IPR032675">
    <property type="entry name" value="LRR_dom_sf"/>
</dbReference>
<dbReference type="Proteomes" id="UP000789390">
    <property type="component" value="Unassembled WGS sequence"/>
</dbReference>
<sequence>MRSITQAVSEKYSDDDEDTSGSGFILFVPRSSPRKRLPSTLILDHCEIDSVGDEQSLSSMCHEVNELDLAHNQISEWTEINKLISCLPKLSFLNLSYNTLGSLNVNTPESSYPSLKKLVLNRVGIQWNDLVPYLTLIPNLEELHLSFNQIEIAVEDEDATDERATTEVFPKITTLHFDGNRVENRDHLLWLSVTFPSLTSLVLCDCPLWTLRWKSPAARKAQGTSMSGSSFASSSGSADSSSMASCSGDGKTSSCCVPFLDHDCSQHIKDNLAESSLFPHLRSISLNNSMFDCWEEICQLRIWPSLAELRMQSCPLFRKLTEHERRELTIARLPNLRRLNGGGDINAKEREEAERNFLRRFHDYEVKPARYHELLEIHGHVAPFAKVKLAPPKVANVWVRYGEQRWNEKSISLYMTMKELREKFSFTVGLPASKLRLWHIDIHPMLMRFPAKRLYSYNLKDGDEILIDEKL</sequence>
<dbReference type="Gene3D" id="3.80.10.10">
    <property type="entry name" value="Ribonuclease Inhibitor"/>
    <property type="match status" value="2"/>
</dbReference>
<dbReference type="SUPFAM" id="SSF54236">
    <property type="entry name" value="Ubiquitin-like"/>
    <property type="match status" value="1"/>
</dbReference>
<dbReference type="AlphaFoldDB" id="A0A8J2RAG6"/>
<evidence type="ECO:0000256" key="1">
    <source>
        <dbReference type="ARBA" id="ARBA00022614"/>
    </source>
</evidence>
<keyword evidence="1" id="KW-0433">Leucine-rich repeat</keyword>
<keyword evidence="4" id="KW-1185">Reference proteome</keyword>
<keyword evidence="2" id="KW-0677">Repeat</keyword>
<accession>A0A8J2RAG6</accession>